<keyword evidence="2" id="KW-1185">Reference proteome</keyword>
<accession>A0ABX5YK74</accession>
<proteinExistence type="predicted"/>
<protein>
    <submittedName>
        <fullName evidence="1">Uncharacterized protein</fullName>
    </submittedName>
</protein>
<evidence type="ECO:0000313" key="1">
    <source>
        <dbReference type="EMBL" id="QEG16121.1"/>
    </source>
</evidence>
<organism evidence="1 2">
    <name type="scientific">Gimesia maris</name>
    <dbReference type="NCBI Taxonomy" id="122"/>
    <lineage>
        <taxon>Bacteria</taxon>
        <taxon>Pseudomonadati</taxon>
        <taxon>Planctomycetota</taxon>
        <taxon>Planctomycetia</taxon>
        <taxon>Planctomycetales</taxon>
        <taxon>Planctomycetaceae</taxon>
        <taxon>Gimesia</taxon>
    </lineage>
</organism>
<dbReference type="Proteomes" id="UP000322887">
    <property type="component" value="Chromosome"/>
</dbReference>
<sequence length="131" mass="14950">MLGFLGIGFRFLCEDHLREWRAASKGIIGMLWRYRLIPGRCQAVPGRCRGEERRWCGDPQAHITHKCGFRQCKSGKNRLFYSEDLEQVARVSVHCKLVTRATHLDAYSVWGQGGVKSNYFSISNQQGTGDE</sequence>
<name>A0ABX5YK74_9PLAN</name>
<dbReference type="EMBL" id="CP042910">
    <property type="protein sequence ID" value="QEG16121.1"/>
    <property type="molecule type" value="Genomic_DNA"/>
</dbReference>
<evidence type="ECO:0000313" key="2">
    <source>
        <dbReference type="Proteomes" id="UP000322887"/>
    </source>
</evidence>
<reference evidence="1 2" key="1">
    <citation type="submission" date="2019-08" db="EMBL/GenBank/DDBJ databases">
        <title>Deep-cultivation of Planctomycetes and their phenomic and genomic characterization uncovers novel biology.</title>
        <authorList>
            <person name="Wiegand S."/>
            <person name="Jogler M."/>
            <person name="Boedeker C."/>
            <person name="Pinto D."/>
            <person name="Vollmers J."/>
            <person name="Rivas-Marin E."/>
            <person name="Kohn T."/>
            <person name="Peeters S.H."/>
            <person name="Heuer A."/>
            <person name="Rast P."/>
            <person name="Oberbeckmann S."/>
            <person name="Bunk B."/>
            <person name="Jeske O."/>
            <person name="Meyerdierks A."/>
            <person name="Storesund J.E."/>
            <person name="Kallscheuer N."/>
            <person name="Luecker S."/>
            <person name="Lage O.M."/>
            <person name="Pohl T."/>
            <person name="Merkel B.J."/>
            <person name="Hornburger P."/>
            <person name="Mueller R.-W."/>
            <person name="Bruemmer F."/>
            <person name="Labrenz M."/>
            <person name="Spormann A.M."/>
            <person name="Op den Camp H."/>
            <person name="Overmann J."/>
            <person name="Amann R."/>
            <person name="Jetten M.S.M."/>
            <person name="Mascher T."/>
            <person name="Medema M.H."/>
            <person name="Devos D.P."/>
            <person name="Kaster A.-K."/>
            <person name="Ovreas L."/>
            <person name="Rohde M."/>
            <person name="Galperin M.Y."/>
            <person name="Jogler C."/>
        </authorList>
    </citation>
    <scope>NUCLEOTIDE SEQUENCE [LARGE SCALE GENOMIC DNA]</scope>
    <source>
        <strain evidence="1 2">DSM 8797</strain>
    </source>
</reference>
<gene>
    <name evidence="1" type="ORF">GmarT_19820</name>
</gene>